<organism evidence="1 2">
    <name type="scientific">Ixodes persulcatus</name>
    <name type="common">Taiga tick</name>
    <dbReference type="NCBI Taxonomy" id="34615"/>
    <lineage>
        <taxon>Eukaryota</taxon>
        <taxon>Metazoa</taxon>
        <taxon>Ecdysozoa</taxon>
        <taxon>Arthropoda</taxon>
        <taxon>Chelicerata</taxon>
        <taxon>Arachnida</taxon>
        <taxon>Acari</taxon>
        <taxon>Parasitiformes</taxon>
        <taxon>Ixodida</taxon>
        <taxon>Ixodoidea</taxon>
        <taxon>Ixodidae</taxon>
        <taxon>Ixodinae</taxon>
        <taxon>Ixodes</taxon>
    </lineage>
</organism>
<accession>A0AC60PMS8</accession>
<name>A0AC60PMS8_IXOPE</name>
<evidence type="ECO:0000313" key="1">
    <source>
        <dbReference type="EMBL" id="KAG0422126.1"/>
    </source>
</evidence>
<proteinExistence type="predicted"/>
<reference evidence="1 2" key="1">
    <citation type="journal article" date="2020" name="Cell">
        <title>Large-Scale Comparative Analyses of Tick Genomes Elucidate Their Genetic Diversity and Vector Capacities.</title>
        <authorList>
            <consortium name="Tick Genome and Microbiome Consortium (TIGMIC)"/>
            <person name="Jia N."/>
            <person name="Wang J."/>
            <person name="Shi W."/>
            <person name="Du L."/>
            <person name="Sun Y."/>
            <person name="Zhan W."/>
            <person name="Jiang J.F."/>
            <person name="Wang Q."/>
            <person name="Zhang B."/>
            <person name="Ji P."/>
            <person name="Bell-Sakyi L."/>
            <person name="Cui X.M."/>
            <person name="Yuan T.T."/>
            <person name="Jiang B.G."/>
            <person name="Yang W.F."/>
            <person name="Lam T.T."/>
            <person name="Chang Q.C."/>
            <person name="Ding S.J."/>
            <person name="Wang X.J."/>
            <person name="Zhu J.G."/>
            <person name="Ruan X.D."/>
            <person name="Zhao L."/>
            <person name="Wei J.T."/>
            <person name="Ye R.Z."/>
            <person name="Que T.C."/>
            <person name="Du C.H."/>
            <person name="Zhou Y.H."/>
            <person name="Cheng J.X."/>
            <person name="Dai P.F."/>
            <person name="Guo W.B."/>
            <person name="Han X.H."/>
            <person name="Huang E.J."/>
            <person name="Li L.F."/>
            <person name="Wei W."/>
            <person name="Gao Y.C."/>
            <person name="Liu J.Z."/>
            <person name="Shao H.Z."/>
            <person name="Wang X."/>
            <person name="Wang C.C."/>
            <person name="Yang T.C."/>
            <person name="Huo Q.B."/>
            <person name="Li W."/>
            <person name="Chen H.Y."/>
            <person name="Chen S.E."/>
            <person name="Zhou L.G."/>
            <person name="Ni X.B."/>
            <person name="Tian J.H."/>
            <person name="Sheng Y."/>
            <person name="Liu T."/>
            <person name="Pan Y.S."/>
            <person name="Xia L.Y."/>
            <person name="Li J."/>
            <person name="Zhao F."/>
            <person name="Cao W.C."/>
        </authorList>
    </citation>
    <scope>NUCLEOTIDE SEQUENCE [LARGE SCALE GENOMIC DNA]</scope>
    <source>
        <strain evidence="1">Iper-2018</strain>
    </source>
</reference>
<evidence type="ECO:0000313" key="2">
    <source>
        <dbReference type="Proteomes" id="UP000805193"/>
    </source>
</evidence>
<keyword evidence="2" id="KW-1185">Reference proteome</keyword>
<feature type="non-terminal residue" evidence="1">
    <location>
        <position position="1"/>
    </location>
</feature>
<dbReference type="EMBL" id="JABSTQ010010270">
    <property type="protein sequence ID" value="KAG0422126.1"/>
    <property type="molecule type" value="Genomic_DNA"/>
</dbReference>
<protein>
    <submittedName>
        <fullName evidence="1">Uncharacterized protein</fullName>
    </submittedName>
</protein>
<dbReference type="Proteomes" id="UP000805193">
    <property type="component" value="Unassembled WGS sequence"/>
</dbReference>
<comment type="caution">
    <text evidence="1">The sequence shown here is derived from an EMBL/GenBank/DDBJ whole genome shotgun (WGS) entry which is preliminary data.</text>
</comment>
<gene>
    <name evidence="1" type="ORF">HPB47_002048</name>
</gene>
<sequence length="71" mass="7957">REYLGPAALNDAAAPRCFELLWCQDVPSCYGNHVNMPQPTVCRIAERVSRLLARTIFTRSVKFPHGAQSLI</sequence>